<comment type="caution">
    <text evidence="2">The sequence shown here is derived from an EMBL/GenBank/DDBJ whole genome shotgun (WGS) entry which is preliminary data.</text>
</comment>
<sequence length="136" mass="16192">MSYRYDPDLEFLQNCSNDDLEKLANYLNLKDYKNKNTPWIYIAEDIQRLGETSLQDYFLNGSVYYKDMLIDICKKLKINFNSNYSTEKIESCLLDEIKKNSIVYSDFQSEIYKQIMPSCIQIAYIRNKYNNSVNTH</sequence>
<protein>
    <recommendedName>
        <fullName evidence="1">DUF3944 domain-containing protein</fullName>
    </recommendedName>
</protein>
<organism evidence="2 3">
    <name type="scientific">Clostridium paraputrificum</name>
    <dbReference type="NCBI Taxonomy" id="29363"/>
    <lineage>
        <taxon>Bacteria</taxon>
        <taxon>Bacillati</taxon>
        <taxon>Bacillota</taxon>
        <taxon>Clostridia</taxon>
        <taxon>Eubacteriales</taxon>
        <taxon>Clostridiaceae</taxon>
        <taxon>Clostridium</taxon>
    </lineage>
</organism>
<accession>A0A174G1B5</accession>
<dbReference type="OrthoDB" id="9128717at2"/>
<evidence type="ECO:0000313" key="2">
    <source>
        <dbReference type="EMBL" id="OBY12477.1"/>
    </source>
</evidence>
<keyword evidence="3" id="KW-1185">Reference proteome</keyword>
<dbReference type="eggNOG" id="COG4735">
    <property type="taxonomic scope" value="Bacteria"/>
</dbReference>
<evidence type="ECO:0000313" key="3">
    <source>
        <dbReference type="Proteomes" id="UP000092714"/>
    </source>
</evidence>
<dbReference type="GeneID" id="42777712"/>
<dbReference type="RefSeq" id="WP_051195910.1">
    <property type="nucleotide sequence ID" value="NZ_CABHIH010000001.1"/>
</dbReference>
<evidence type="ECO:0000259" key="1">
    <source>
        <dbReference type="Pfam" id="PF13099"/>
    </source>
</evidence>
<dbReference type="Pfam" id="PF13099">
    <property type="entry name" value="DUF3944"/>
    <property type="match status" value="1"/>
</dbReference>
<dbReference type="InterPro" id="IPR025217">
    <property type="entry name" value="DUF3944"/>
</dbReference>
<proteinExistence type="predicted"/>
<dbReference type="EMBL" id="MAPZ01000007">
    <property type="protein sequence ID" value="OBY12477.1"/>
    <property type="molecule type" value="Genomic_DNA"/>
</dbReference>
<gene>
    <name evidence="2" type="ORF">CP373A1_00155</name>
</gene>
<dbReference type="AlphaFoldDB" id="A0A174G1B5"/>
<dbReference type="Proteomes" id="UP000092714">
    <property type="component" value="Unassembled WGS sequence"/>
</dbReference>
<name>A0A174G1B5_9CLOT</name>
<reference evidence="2 3" key="1">
    <citation type="submission" date="2016-06" db="EMBL/GenBank/DDBJ databases">
        <authorList>
            <person name="Kjaerup R.B."/>
            <person name="Dalgaard T.S."/>
            <person name="Juul-Madsen H.R."/>
        </authorList>
    </citation>
    <scope>NUCLEOTIDE SEQUENCE [LARGE SCALE GENOMIC DNA]</scope>
    <source>
        <strain evidence="2 3">373-A1</strain>
    </source>
</reference>
<feature type="domain" description="DUF3944" evidence="1">
    <location>
        <begin position="3"/>
        <end position="27"/>
    </location>
</feature>